<keyword evidence="5 8" id="KW-0812">Transmembrane</keyword>
<dbReference type="AlphaFoldDB" id="A0A1G2L4S3"/>
<evidence type="ECO:0000256" key="3">
    <source>
        <dbReference type="ARBA" id="ARBA00022676"/>
    </source>
</evidence>
<keyword evidence="2" id="KW-1003">Cell membrane</keyword>
<evidence type="ECO:0000259" key="9">
    <source>
        <dbReference type="Pfam" id="PF13231"/>
    </source>
</evidence>
<feature type="transmembrane region" description="Helical" evidence="8">
    <location>
        <begin position="148"/>
        <end position="166"/>
    </location>
</feature>
<keyword evidence="4" id="KW-0808">Transferase</keyword>
<feature type="transmembrane region" description="Helical" evidence="8">
    <location>
        <begin position="172"/>
        <end position="193"/>
    </location>
</feature>
<dbReference type="InterPro" id="IPR050297">
    <property type="entry name" value="LipidA_mod_glycosyltrf_83"/>
</dbReference>
<accession>A0A1G2L4S3</accession>
<comment type="caution">
    <text evidence="10">The sequence shown here is derived from an EMBL/GenBank/DDBJ whole genome shotgun (WGS) entry which is preliminary data.</text>
</comment>
<evidence type="ECO:0000256" key="6">
    <source>
        <dbReference type="ARBA" id="ARBA00022989"/>
    </source>
</evidence>
<comment type="subcellular location">
    <subcellularLocation>
        <location evidence="1">Cell membrane</location>
        <topology evidence="1">Multi-pass membrane protein</topology>
    </subcellularLocation>
</comment>
<feature type="transmembrane region" description="Helical" evidence="8">
    <location>
        <begin position="119"/>
        <end position="141"/>
    </location>
</feature>
<name>A0A1G2L4S3_9BACT</name>
<dbReference type="PANTHER" id="PTHR33908">
    <property type="entry name" value="MANNOSYLTRANSFERASE YKCB-RELATED"/>
    <property type="match status" value="1"/>
</dbReference>
<dbReference type="InterPro" id="IPR038731">
    <property type="entry name" value="RgtA/B/C-like"/>
</dbReference>
<evidence type="ECO:0000256" key="4">
    <source>
        <dbReference type="ARBA" id="ARBA00022679"/>
    </source>
</evidence>
<evidence type="ECO:0000256" key="8">
    <source>
        <dbReference type="SAM" id="Phobius"/>
    </source>
</evidence>
<dbReference type="GO" id="GO:0016763">
    <property type="term" value="F:pentosyltransferase activity"/>
    <property type="evidence" value="ECO:0007669"/>
    <property type="project" value="TreeGrafter"/>
</dbReference>
<proteinExistence type="predicted"/>
<evidence type="ECO:0000256" key="5">
    <source>
        <dbReference type="ARBA" id="ARBA00022692"/>
    </source>
</evidence>
<dbReference type="Pfam" id="PF13231">
    <property type="entry name" value="PMT_2"/>
    <property type="match status" value="1"/>
</dbReference>
<evidence type="ECO:0000256" key="7">
    <source>
        <dbReference type="ARBA" id="ARBA00023136"/>
    </source>
</evidence>
<feature type="domain" description="Glycosyltransferase RgtA/B/C/D-like" evidence="9">
    <location>
        <begin position="74"/>
        <end position="198"/>
    </location>
</feature>
<reference evidence="10 11" key="1">
    <citation type="journal article" date="2016" name="Nat. Commun.">
        <title>Thousands of microbial genomes shed light on interconnected biogeochemical processes in an aquifer system.</title>
        <authorList>
            <person name="Anantharaman K."/>
            <person name="Brown C.T."/>
            <person name="Hug L.A."/>
            <person name="Sharon I."/>
            <person name="Castelle C.J."/>
            <person name="Probst A.J."/>
            <person name="Thomas B.C."/>
            <person name="Singh A."/>
            <person name="Wilkins M.J."/>
            <person name="Karaoz U."/>
            <person name="Brodie E.L."/>
            <person name="Williams K.H."/>
            <person name="Hubbard S.S."/>
            <person name="Banfield J.F."/>
        </authorList>
    </citation>
    <scope>NUCLEOTIDE SEQUENCE [LARGE SCALE GENOMIC DNA]</scope>
</reference>
<dbReference type="GO" id="GO:0005886">
    <property type="term" value="C:plasma membrane"/>
    <property type="evidence" value="ECO:0007669"/>
    <property type="project" value="UniProtKB-SubCell"/>
</dbReference>
<keyword evidence="3" id="KW-0328">Glycosyltransferase</keyword>
<dbReference type="GO" id="GO:0009103">
    <property type="term" value="P:lipopolysaccharide biosynthetic process"/>
    <property type="evidence" value="ECO:0007669"/>
    <property type="project" value="UniProtKB-ARBA"/>
</dbReference>
<gene>
    <name evidence="10" type="ORF">A2934_02610</name>
</gene>
<keyword evidence="6 8" id="KW-1133">Transmembrane helix</keyword>
<dbReference type="Proteomes" id="UP000177982">
    <property type="component" value="Unassembled WGS sequence"/>
</dbReference>
<evidence type="ECO:0000313" key="10">
    <source>
        <dbReference type="EMBL" id="OHA05729.1"/>
    </source>
</evidence>
<sequence>MRNAKYAYILAVILFVAAIVRFVNIQSGDPIGDEVLYSFRAIGMMDFDEAEFQTTPREWFDPEVPWWTYFSFHDHPPLVFFVQHVFISAFGETVFAFRLPSAIFGVLSVFLIYRIGAMLFSPTAGLASAAVLAVTANHVFISRVGLQESYVIFFMLLAYYFFLASLRDEKKLLHLGFALGLCLLTKYTSMILLPRYIYQECARPFA</sequence>
<dbReference type="EMBL" id="MHQO01000045">
    <property type="protein sequence ID" value="OHA05729.1"/>
    <property type="molecule type" value="Genomic_DNA"/>
</dbReference>
<evidence type="ECO:0000313" key="11">
    <source>
        <dbReference type="Proteomes" id="UP000177982"/>
    </source>
</evidence>
<protein>
    <recommendedName>
        <fullName evidence="9">Glycosyltransferase RgtA/B/C/D-like domain-containing protein</fullName>
    </recommendedName>
</protein>
<feature type="transmembrane region" description="Helical" evidence="8">
    <location>
        <begin position="6"/>
        <end position="23"/>
    </location>
</feature>
<keyword evidence="7 8" id="KW-0472">Membrane</keyword>
<dbReference type="PANTHER" id="PTHR33908:SF3">
    <property type="entry name" value="UNDECAPRENYL PHOSPHATE-ALPHA-4-AMINO-4-DEOXY-L-ARABINOSE ARABINOSYL TRANSFERASE"/>
    <property type="match status" value="1"/>
</dbReference>
<evidence type="ECO:0000256" key="1">
    <source>
        <dbReference type="ARBA" id="ARBA00004651"/>
    </source>
</evidence>
<evidence type="ECO:0000256" key="2">
    <source>
        <dbReference type="ARBA" id="ARBA00022475"/>
    </source>
</evidence>
<organism evidence="10 11">
    <name type="scientific">Candidatus Sungbacteria bacterium RIFCSPLOWO2_01_FULL_47_10</name>
    <dbReference type="NCBI Taxonomy" id="1802276"/>
    <lineage>
        <taxon>Bacteria</taxon>
        <taxon>Candidatus Sungiibacteriota</taxon>
    </lineage>
</organism>
<dbReference type="GO" id="GO:0010041">
    <property type="term" value="P:response to iron(III) ion"/>
    <property type="evidence" value="ECO:0007669"/>
    <property type="project" value="TreeGrafter"/>
</dbReference>